<feature type="chain" id="PRO_5024952608" description="Alginate export domain-containing protein" evidence="1">
    <location>
        <begin position="24"/>
        <end position="447"/>
    </location>
</feature>
<dbReference type="AlphaFoldDB" id="A0A653AI80"/>
<gene>
    <name evidence="2" type="ORF">TRIP_B50533</name>
</gene>
<proteinExistence type="predicted"/>
<protein>
    <recommendedName>
        <fullName evidence="3">Alginate export domain-containing protein</fullName>
    </recommendedName>
</protein>
<evidence type="ECO:0000256" key="1">
    <source>
        <dbReference type="SAM" id="SignalP"/>
    </source>
</evidence>
<keyword evidence="1" id="KW-0732">Signal</keyword>
<dbReference type="SUPFAM" id="SSF56935">
    <property type="entry name" value="Porins"/>
    <property type="match status" value="1"/>
</dbReference>
<name>A0A653AI80_UNCDX</name>
<feature type="signal peptide" evidence="1">
    <location>
        <begin position="1"/>
        <end position="23"/>
    </location>
</feature>
<dbReference type="EMBL" id="UPXX01000032">
    <property type="protein sequence ID" value="VBB47738.1"/>
    <property type="molecule type" value="Genomic_DNA"/>
</dbReference>
<sequence length="447" mass="50585">MKKVLLGVMALAIAFVLAVPAMAEVKLTTTGYMDVRGIMVKENIVNDPTFEADSTNAYYKQKMVIDPVLHINDKVRIHGRVTIMERFWEGSMGTGLGDDITKTDDRVNYRAKNNNFWWERLYLSFPLLGGHLYVGRQSGGAWGTWFQDWDSNRDRVKWVGKLPNSNIVLAAGLEKLNEGDGGFVGANYRSLTLNPLPNDVWTKSYDDINAYFVGSVIPFSKSFVFKPLLYYIQFQPLEGYDFLTCNQLTYTSGPFMVDAEINWRKRDWDVTGREGDQFSGWIEGTYAMGPFTMGLGLFYLQGEDAVSGTDNDSIWSVGPEFQPYFLFFSEDVGLLWDTMGVPNGSVGASGYESIYVKGSYKISETMKLTGVIGYLQAAEMEWAGVDDQLGMEFDLNFEWKLMDNLKYVVDLAYLQAGDYFEDVTTGAFGRDLTNDPYGMRHMLVIQW</sequence>
<organism evidence="2">
    <name type="scientific">Uncultured Desulfatiglans sp</name>
    <dbReference type="NCBI Taxonomy" id="1748965"/>
    <lineage>
        <taxon>Bacteria</taxon>
        <taxon>Pseudomonadati</taxon>
        <taxon>Thermodesulfobacteriota</taxon>
        <taxon>Desulfobacteria</taxon>
        <taxon>Desulfatiglandales</taxon>
        <taxon>Desulfatiglandaceae</taxon>
        <taxon>Desulfatiglans</taxon>
        <taxon>environmental samples</taxon>
    </lineage>
</organism>
<evidence type="ECO:0008006" key="3">
    <source>
        <dbReference type="Google" id="ProtNLM"/>
    </source>
</evidence>
<evidence type="ECO:0000313" key="2">
    <source>
        <dbReference type="EMBL" id="VBB47738.1"/>
    </source>
</evidence>
<accession>A0A653AI80</accession>
<reference evidence="2" key="1">
    <citation type="submission" date="2018-07" db="EMBL/GenBank/DDBJ databases">
        <authorList>
            <consortium name="Genoscope - CEA"/>
            <person name="William W."/>
        </authorList>
    </citation>
    <scope>NUCLEOTIDE SEQUENCE</scope>
    <source>
        <strain evidence="2">IK1</strain>
    </source>
</reference>